<dbReference type="AlphaFoldDB" id="A0A1G9AY15"/>
<sequence>MIGRLFLLPIVLSLLWCLFLTVNGYSLQQGKKGFYGIFVFCGLVMAFFTLMIWLTNPY</sequence>
<evidence type="ECO:0000256" key="1">
    <source>
        <dbReference type="SAM" id="Phobius"/>
    </source>
</evidence>
<dbReference type="EMBL" id="FNEM01000025">
    <property type="protein sequence ID" value="SDK31754.1"/>
    <property type="molecule type" value="Genomic_DNA"/>
</dbReference>
<organism evidence="2 3">
    <name type="scientific">Ferrimonas sediminum</name>
    <dbReference type="NCBI Taxonomy" id="718193"/>
    <lineage>
        <taxon>Bacteria</taxon>
        <taxon>Pseudomonadati</taxon>
        <taxon>Pseudomonadota</taxon>
        <taxon>Gammaproteobacteria</taxon>
        <taxon>Alteromonadales</taxon>
        <taxon>Ferrimonadaceae</taxon>
        <taxon>Ferrimonas</taxon>
    </lineage>
</organism>
<feature type="transmembrane region" description="Helical" evidence="1">
    <location>
        <begin position="34"/>
        <end position="54"/>
    </location>
</feature>
<keyword evidence="1" id="KW-0812">Transmembrane</keyword>
<dbReference type="RefSeq" id="WP_176819392.1">
    <property type="nucleotide sequence ID" value="NZ_FNEM01000025.1"/>
</dbReference>
<proteinExistence type="predicted"/>
<keyword evidence="1" id="KW-0472">Membrane</keyword>
<gene>
    <name evidence="2" type="ORF">SAMN04488540_12546</name>
</gene>
<keyword evidence="1" id="KW-1133">Transmembrane helix</keyword>
<evidence type="ECO:0000313" key="3">
    <source>
        <dbReference type="Proteomes" id="UP000199527"/>
    </source>
</evidence>
<protein>
    <submittedName>
        <fullName evidence="2">Uncharacterized protein</fullName>
    </submittedName>
</protein>
<keyword evidence="3" id="KW-1185">Reference proteome</keyword>
<name>A0A1G9AY15_9GAMM</name>
<evidence type="ECO:0000313" key="2">
    <source>
        <dbReference type="EMBL" id="SDK31754.1"/>
    </source>
</evidence>
<accession>A0A1G9AY15</accession>
<dbReference type="Proteomes" id="UP000199527">
    <property type="component" value="Unassembled WGS sequence"/>
</dbReference>
<reference evidence="3" key="1">
    <citation type="submission" date="2016-10" db="EMBL/GenBank/DDBJ databases">
        <authorList>
            <person name="Varghese N."/>
            <person name="Submissions S."/>
        </authorList>
    </citation>
    <scope>NUCLEOTIDE SEQUENCE [LARGE SCALE GENOMIC DNA]</scope>
    <source>
        <strain evidence="3">DSM 23317</strain>
    </source>
</reference>